<dbReference type="InterPro" id="IPR006201">
    <property type="entry name" value="Neur_channel"/>
</dbReference>
<dbReference type="Proteomes" id="UP001186944">
    <property type="component" value="Unassembled WGS sequence"/>
</dbReference>
<feature type="transmembrane region" description="Helical" evidence="5">
    <location>
        <begin position="135"/>
        <end position="156"/>
    </location>
</feature>
<dbReference type="InterPro" id="IPR006202">
    <property type="entry name" value="Neur_chan_lig-bd"/>
</dbReference>
<dbReference type="SUPFAM" id="SSF90112">
    <property type="entry name" value="Neurotransmitter-gated ion-channel transmembrane pore"/>
    <property type="match status" value="1"/>
</dbReference>
<dbReference type="SUPFAM" id="SSF63712">
    <property type="entry name" value="Nicotinic receptor ligand binding domain-like"/>
    <property type="match status" value="1"/>
</dbReference>
<dbReference type="Pfam" id="PF02931">
    <property type="entry name" value="Neur_chan_LBD"/>
    <property type="match status" value="1"/>
</dbReference>
<dbReference type="GO" id="GO:0005230">
    <property type="term" value="F:extracellular ligand-gated monoatomic ion channel activity"/>
    <property type="evidence" value="ECO:0007669"/>
    <property type="project" value="InterPro"/>
</dbReference>
<keyword evidence="4 5" id="KW-0472">Membrane</keyword>
<evidence type="ECO:0000256" key="5">
    <source>
        <dbReference type="SAM" id="Phobius"/>
    </source>
</evidence>
<keyword evidence="2 5" id="KW-0812">Transmembrane</keyword>
<comment type="subcellular location">
    <subcellularLocation>
        <location evidence="1">Membrane</location>
    </subcellularLocation>
</comment>
<sequence>MFPATTAVTSTQNVARRRIFGSFYIGIQVLLGLVTLSHGRSRVDNIGVMSDSSLQVRVSKSGRVTWAPTDMFTTNCVTDVTYYPFDTQTCDIILTSWGYTQTELIFRQDQALPLGMVNYQENGEWEYIGYTVTTAIYLISLLIADIASVILTVLILDLYHKDPPKPVPKFLQKVIGQGIGRLVCYRNKSWRCRPKNENAVLELKEKSSEKKISHVDESDDDEDDEFTWQDLSKILDIFFFAFYCLFLLFTTMIFLIVMSR</sequence>
<evidence type="ECO:0000313" key="8">
    <source>
        <dbReference type="Proteomes" id="UP001186944"/>
    </source>
</evidence>
<dbReference type="InterPro" id="IPR036719">
    <property type="entry name" value="Neuro-gated_channel_TM_sf"/>
</dbReference>
<evidence type="ECO:0000256" key="1">
    <source>
        <dbReference type="ARBA" id="ARBA00004370"/>
    </source>
</evidence>
<evidence type="ECO:0000256" key="3">
    <source>
        <dbReference type="ARBA" id="ARBA00022989"/>
    </source>
</evidence>
<dbReference type="GO" id="GO:0016020">
    <property type="term" value="C:membrane"/>
    <property type="evidence" value="ECO:0007669"/>
    <property type="project" value="UniProtKB-SubCell"/>
</dbReference>
<dbReference type="EMBL" id="VSWD01000014">
    <property type="protein sequence ID" value="KAK3083138.1"/>
    <property type="molecule type" value="Genomic_DNA"/>
</dbReference>
<reference evidence="7" key="1">
    <citation type="submission" date="2019-08" db="EMBL/GenBank/DDBJ databases">
        <title>The improved chromosome-level genome for the pearl oyster Pinctada fucata martensii using PacBio sequencing and Hi-C.</title>
        <authorList>
            <person name="Zheng Z."/>
        </authorList>
    </citation>
    <scope>NUCLEOTIDE SEQUENCE</scope>
    <source>
        <strain evidence="7">ZZ-2019</strain>
        <tissue evidence="7">Adductor muscle</tissue>
    </source>
</reference>
<gene>
    <name evidence="7" type="ORF">FSP39_014916</name>
</gene>
<accession>A0AA88XD32</accession>
<evidence type="ECO:0000313" key="7">
    <source>
        <dbReference type="EMBL" id="KAK3083138.1"/>
    </source>
</evidence>
<feature type="transmembrane region" description="Helical" evidence="5">
    <location>
        <begin position="19"/>
        <end position="36"/>
    </location>
</feature>
<keyword evidence="3 5" id="KW-1133">Transmembrane helix</keyword>
<organism evidence="7 8">
    <name type="scientific">Pinctada imbricata</name>
    <name type="common">Atlantic pearl-oyster</name>
    <name type="synonym">Pinctada martensii</name>
    <dbReference type="NCBI Taxonomy" id="66713"/>
    <lineage>
        <taxon>Eukaryota</taxon>
        <taxon>Metazoa</taxon>
        <taxon>Spiralia</taxon>
        <taxon>Lophotrochozoa</taxon>
        <taxon>Mollusca</taxon>
        <taxon>Bivalvia</taxon>
        <taxon>Autobranchia</taxon>
        <taxon>Pteriomorphia</taxon>
        <taxon>Pterioida</taxon>
        <taxon>Pterioidea</taxon>
        <taxon>Pteriidae</taxon>
        <taxon>Pinctada</taxon>
    </lineage>
</organism>
<evidence type="ECO:0000259" key="6">
    <source>
        <dbReference type="Pfam" id="PF02931"/>
    </source>
</evidence>
<evidence type="ECO:0000256" key="4">
    <source>
        <dbReference type="ARBA" id="ARBA00023136"/>
    </source>
</evidence>
<dbReference type="CDD" id="cd18989">
    <property type="entry name" value="LGIC_ECD_cation"/>
    <property type="match status" value="1"/>
</dbReference>
<comment type="caution">
    <text evidence="7">The sequence shown here is derived from an EMBL/GenBank/DDBJ whole genome shotgun (WGS) entry which is preliminary data.</text>
</comment>
<evidence type="ECO:0000256" key="2">
    <source>
        <dbReference type="ARBA" id="ARBA00022692"/>
    </source>
</evidence>
<dbReference type="PANTHER" id="PTHR18945">
    <property type="entry name" value="NEUROTRANSMITTER GATED ION CHANNEL"/>
    <property type="match status" value="1"/>
</dbReference>
<keyword evidence="8" id="KW-1185">Reference proteome</keyword>
<dbReference type="InterPro" id="IPR036734">
    <property type="entry name" value="Neur_chan_lig-bd_sf"/>
</dbReference>
<proteinExistence type="predicted"/>
<dbReference type="Gene3D" id="2.70.170.10">
    <property type="entry name" value="Neurotransmitter-gated ion-channel ligand-binding domain"/>
    <property type="match status" value="1"/>
</dbReference>
<dbReference type="GO" id="GO:0004888">
    <property type="term" value="F:transmembrane signaling receptor activity"/>
    <property type="evidence" value="ECO:0007669"/>
    <property type="project" value="InterPro"/>
</dbReference>
<protein>
    <recommendedName>
        <fullName evidence="6">Neurotransmitter-gated ion-channel ligand-binding domain-containing protein</fullName>
    </recommendedName>
</protein>
<feature type="transmembrane region" description="Helical" evidence="5">
    <location>
        <begin position="237"/>
        <end position="257"/>
    </location>
</feature>
<feature type="domain" description="Neurotransmitter-gated ion-channel ligand-binding" evidence="6">
    <location>
        <begin position="50"/>
        <end position="134"/>
    </location>
</feature>
<dbReference type="AlphaFoldDB" id="A0AA88XD32"/>
<name>A0AA88XD32_PINIB</name>